<name>A0ACB8V937_9TELE</name>
<evidence type="ECO:0000313" key="1">
    <source>
        <dbReference type="EMBL" id="KAI3352160.1"/>
    </source>
</evidence>
<dbReference type="EMBL" id="CM041554">
    <property type="protein sequence ID" value="KAI3352160.1"/>
    <property type="molecule type" value="Genomic_DNA"/>
</dbReference>
<organism evidence="1 2">
    <name type="scientific">Scortum barcoo</name>
    <name type="common">barcoo grunter</name>
    <dbReference type="NCBI Taxonomy" id="214431"/>
    <lineage>
        <taxon>Eukaryota</taxon>
        <taxon>Metazoa</taxon>
        <taxon>Chordata</taxon>
        <taxon>Craniata</taxon>
        <taxon>Vertebrata</taxon>
        <taxon>Euteleostomi</taxon>
        <taxon>Actinopterygii</taxon>
        <taxon>Neopterygii</taxon>
        <taxon>Teleostei</taxon>
        <taxon>Neoteleostei</taxon>
        <taxon>Acanthomorphata</taxon>
        <taxon>Eupercaria</taxon>
        <taxon>Centrarchiformes</taxon>
        <taxon>Terapontoidei</taxon>
        <taxon>Terapontidae</taxon>
        <taxon>Scortum</taxon>
    </lineage>
</organism>
<proteinExistence type="predicted"/>
<protein>
    <submittedName>
        <fullName evidence="1">Uncharacterized protein</fullName>
    </submittedName>
</protein>
<comment type="caution">
    <text evidence="1">The sequence shown here is derived from an EMBL/GenBank/DDBJ whole genome shotgun (WGS) entry which is preliminary data.</text>
</comment>
<accession>A0ACB8V937</accession>
<reference evidence="1" key="1">
    <citation type="submission" date="2022-04" db="EMBL/GenBank/DDBJ databases">
        <title>Jade perch genome.</title>
        <authorList>
            <person name="Chao B."/>
        </authorList>
    </citation>
    <scope>NUCLEOTIDE SEQUENCE</scope>
    <source>
        <strain evidence="1">CB-2022</strain>
    </source>
</reference>
<evidence type="ECO:0000313" key="2">
    <source>
        <dbReference type="Proteomes" id="UP000831701"/>
    </source>
</evidence>
<dbReference type="Proteomes" id="UP000831701">
    <property type="component" value="Chromosome 24"/>
</dbReference>
<gene>
    <name evidence="1" type="ORF">L3Q82_020971</name>
</gene>
<sequence length="856" mass="96311">MLLLLLLSLCISFHLSSSCKGLRDLRHNVNFLGTHVKNCTENCSTGHVTDPKCKCLNLSMSQEEYAFPKYFTTGLTSLHSSLSNDEVIEELVEKLNSITKNCNETDFSLLSVKYEPVISPLQFHKLLENVREQIHTISSQASGLQSKLKPQSKGESQQVKLVFSDQLSKLQTKQHQDYELLEEIRSFSKQRAAIEKEYGQALQRLAVQYQKRDWQRGNTDAITTGSVFGVWRSVVDATAQSATSRLAAAEAYRRLIGQASRSLRNAKDIRAKRGLEQLQRVQGEVVDALRELHRIKKSYHQLSHIASVAREKAADAQTRARKSEHGIFHFKGGLNKMTAKLCSRLKECDDRLTEVRNEYLLALAAVNSHHQHYYTNDLPRIMEQMDGDVYDDLRSHFTLLCGTEMDTSLATHKQYSRIWESVPKVTRERNVLQFLQESVSFSITPEFTFQPAPRDKVSALQEVCASEAEGWLVKEAKKWSTKAAKDYKIITHGERALQTLESRLKLLSGETGLSVEQKIAEVQDSVRKAKVSRVKAEARLALMSESVTGIELWLHNAMNQAEEELERERRLSEQRRKSTEDFSEDEFELIDFEDYDEENGDIFADPVSASGVCVYPAACRVIYSYQASHSDELSIMEGEELQVIEDGDMEDWLKVCNSCGQVGYVPERYVQFLCLPAEEATQLDSSFGTSSTGNKERAGSRGVARALYSYQAQSAEELSFQEGALIHLIRRHHGEVDDGFWEGELNGRIGVFPSLVVELVHDEGEEEEEERPPPTQTMPPFSSPIPIPLNPDCSSALNATPPSCVEDKQQVLPPRFADTTIETGGSSHNSPDLSSSRLIPRRAPPPPPTQKPSPQP</sequence>
<keyword evidence="2" id="KW-1185">Reference proteome</keyword>